<evidence type="ECO:0000313" key="3">
    <source>
        <dbReference type="Proteomes" id="UP000576645"/>
    </source>
</evidence>
<name>A0A837G8G8_9VIBR</name>
<protein>
    <submittedName>
        <fullName evidence="1">Uncharacterized protein</fullName>
    </submittedName>
</protein>
<dbReference type="RefSeq" id="WP_019274799.1">
    <property type="nucleotide sequence ID" value="NZ_CP063053.1"/>
</dbReference>
<dbReference type="Proteomes" id="UP000576645">
    <property type="component" value="Unassembled WGS sequence"/>
</dbReference>
<reference evidence="2 3" key="2">
    <citation type="submission" date="2019-09" db="EMBL/GenBank/DDBJ databases">
        <title>Draft genome sequencing and comparative genomics of hatchery-associated Vibrios.</title>
        <authorList>
            <person name="Kehlet-Delgado H."/>
            <person name="Mueller R.S."/>
        </authorList>
    </citation>
    <scope>NUCLEOTIDE SEQUENCE [LARGE SCALE GENOMIC DNA]</scope>
    <source>
        <strain evidence="2 3">09-121-3</strain>
    </source>
</reference>
<organism evidence="1">
    <name type="scientific">Vibrio coralliilyticus</name>
    <dbReference type="NCBI Taxonomy" id="190893"/>
    <lineage>
        <taxon>Bacteria</taxon>
        <taxon>Pseudomonadati</taxon>
        <taxon>Pseudomonadota</taxon>
        <taxon>Gammaproteobacteria</taxon>
        <taxon>Vibrionales</taxon>
        <taxon>Vibrionaceae</taxon>
        <taxon>Vibrio</taxon>
    </lineage>
</organism>
<evidence type="ECO:0000313" key="1">
    <source>
        <dbReference type="EMBL" id="KJY74845.1"/>
    </source>
</evidence>
<dbReference type="AlphaFoldDB" id="A0A837G8G8"/>
<comment type="caution">
    <text evidence="1">The sequence shown here is derived from an EMBL/GenBank/DDBJ whole genome shotgun (WGS) entry which is preliminary data.</text>
</comment>
<dbReference type="EMBL" id="JXXR01000008">
    <property type="protein sequence ID" value="KJY74845.1"/>
    <property type="molecule type" value="Genomic_DNA"/>
</dbReference>
<proteinExistence type="predicted"/>
<evidence type="ECO:0000313" key="2">
    <source>
        <dbReference type="EMBL" id="NOJ24234.1"/>
    </source>
</evidence>
<accession>A0A837G8G8</accession>
<reference evidence="1" key="1">
    <citation type="journal article" date="2015" name="BMC Genomics">
        <title>Genome mining reveals unlocked bioactive potential of marine Gram-negative bacteria.</title>
        <authorList>
            <person name="Machado H."/>
            <person name="Sonnenschein E.C."/>
            <person name="Melchiorsen J."/>
            <person name="Gram L."/>
        </authorList>
    </citation>
    <scope>NUCLEOTIDE SEQUENCE</scope>
    <source>
        <strain evidence="1">S2052</strain>
    </source>
</reference>
<sequence length="243" mass="26860">MTTYSVTIRLDDASLAALKGHQLQVFKGVKASAPDKGVSTVWATVSELNHLITLTWQPNYQGFFHAGPLHEEQQATPDLSDVLTLGDTFALATRQKTVRLQDGVADAYTLRNQTGRPMWAGVMAEARAYQTPLGASPFCVFPQRNNERLVLEPYEKIVLVFSQQPRELGTVVRQCTARSVSLHFFSSVTHISVDYSHRRGWDTLGNPVAKRNPMNLLLASELIVPSFTRGSTPGDLESALVLH</sequence>
<dbReference type="EMBL" id="VTXP01000008">
    <property type="protein sequence ID" value="NOJ24234.1"/>
    <property type="molecule type" value="Genomic_DNA"/>
</dbReference>
<gene>
    <name evidence="2" type="ORF">F0238_15980</name>
    <name evidence="1" type="ORF">TW71_07785</name>
</gene>